<dbReference type="PANTHER" id="PTHR44809">
    <property type="match status" value="1"/>
</dbReference>
<protein>
    <submittedName>
        <fullName evidence="2">Tetratricopeptide repeat protein</fullName>
    </submittedName>
</protein>
<organism evidence="2 3">
    <name type="scientific">Azospirillum himalayense</name>
    <dbReference type="NCBI Taxonomy" id="654847"/>
    <lineage>
        <taxon>Bacteria</taxon>
        <taxon>Pseudomonadati</taxon>
        <taxon>Pseudomonadota</taxon>
        <taxon>Alphaproteobacteria</taxon>
        <taxon>Rhodospirillales</taxon>
        <taxon>Azospirillaceae</taxon>
        <taxon>Azospirillum</taxon>
    </lineage>
</organism>
<sequence>MATLDEALAIALDLHTAGRTEEAETLYGRILDAVPDEPNALHLYGLLCAQGGRLEQAAGLLGRAVAQRPGQPEFRANLAMLHQACGNPAAAAAEYRAALRLCPDSAALAFPLAGAARQAGQGGLALAAYRRTTLIQPDLAEPMAQAGILLRYAGRTDEAVSALHRAVRLRPDHGEAWHHLGVALQRTREPDAVTALAHAVALLPEDATVRLNLSRAHYDAERWSAAIAALRSALALDPANDGALELLAAAGRRAGGEEGAVRTLRRLLRLRPDTANGWHALSLSEPGALGSLRRALVLQPDHRSALSGLANRLRDRQKITASLRLHDRAVRVQPSSAEARWNRSLARLLAGDLTGGWEDYEARWGVADFPTRPRGLPQPLWSGEDIAGRTILLHEEQGRGDAIQFVRYAPLVAARGARVLLEVGADLVPLFRGLPGVERVFARGEPSPGFDWQCPLLSLPRAFGTRLESIPATVPYLTADPARTAAWRERLAGDGLKVGLVWAGNPQFAGDRERSPGLAALSPLLAVPGCRFFGLQLGPGHDELARRTMPPTFTDLAPAIRDFADTAAIMASLDLVMSSCTAPAHLAGALGVPLWVLLSHAPDWRWLLDRADSPWYPTARLFRQPRPGDWATPAEEAAAALAEQAAAYS</sequence>
<dbReference type="Pfam" id="PF13432">
    <property type="entry name" value="TPR_16"/>
    <property type="match status" value="5"/>
</dbReference>
<dbReference type="InterPro" id="IPR011990">
    <property type="entry name" value="TPR-like_helical_dom_sf"/>
</dbReference>
<evidence type="ECO:0000313" key="3">
    <source>
        <dbReference type="Proteomes" id="UP001596166"/>
    </source>
</evidence>
<dbReference type="PROSITE" id="PS50005">
    <property type="entry name" value="TPR"/>
    <property type="match status" value="2"/>
</dbReference>
<keyword evidence="1" id="KW-0802">TPR repeat</keyword>
<dbReference type="SMART" id="SM00028">
    <property type="entry name" value="TPR"/>
    <property type="match status" value="6"/>
</dbReference>
<proteinExistence type="predicted"/>
<dbReference type="PANTHER" id="PTHR44809:SF1">
    <property type="entry name" value="PROTEIN O-MANNOSYL-TRANSFERASE TMTC1"/>
    <property type="match status" value="1"/>
</dbReference>
<evidence type="ECO:0000256" key="1">
    <source>
        <dbReference type="PROSITE-ProRule" id="PRU00339"/>
    </source>
</evidence>
<dbReference type="RefSeq" id="WP_376994569.1">
    <property type="nucleotide sequence ID" value="NZ_JBHSLC010000010.1"/>
</dbReference>
<dbReference type="InterPro" id="IPR052943">
    <property type="entry name" value="TMTC_O-mannosyl-trnsfr"/>
</dbReference>
<evidence type="ECO:0000313" key="2">
    <source>
        <dbReference type="EMBL" id="MFC5354856.1"/>
    </source>
</evidence>
<dbReference type="Proteomes" id="UP001596166">
    <property type="component" value="Unassembled WGS sequence"/>
</dbReference>
<dbReference type="Gene3D" id="1.25.40.10">
    <property type="entry name" value="Tetratricopeptide repeat domain"/>
    <property type="match status" value="4"/>
</dbReference>
<dbReference type="SUPFAM" id="SSF53756">
    <property type="entry name" value="UDP-Glycosyltransferase/glycogen phosphorylase"/>
    <property type="match status" value="1"/>
</dbReference>
<comment type="caution">
    <text evidence="2">The sequence shown here is derived from an EMBL/GenBank/DDBJ whole genome shotgun (WGS) entry which is preliminary data.</text>
</comment>
<name>A0ABW0G2P8_9PROT</name>
<reference evidence="3" key="1">
    <citation type="journal article" date="2019" name="Int. J. Syst. Evol. Microbiol.">
        <title>The Global Catalogue of Microorganisms (GCM) 10K type strain sequencing project: providing services to taxonomists for standard genome sequencing and annotation.</title>
        <authorList>
            <consortium name="The Broad Institute Genomics Platform"/>
            <consortium name="The Broad Institute Genome Sequencing Center for Infectious Disease"/>
            <person name="Wu L."/>
            <person name="Ma J."/>
        </authorList>
    </citation>
    <scope>NUCLEOTIDE SEQUENCE [LARGE SCALE GENOMIC DNA]</scope>
    <source>
        <strain evidence="3">CCUG 58760</strain>
    </source>
</reference>
<accession>A0ABW0G2P8</accession>
<feature type="repeat" description="TPR" evidence="1">
    <location>
        <begin position="207"/>
        <end position="240"/>
    </location>
</feature>
<dbReference type="Gene3D" id="3.40.50.2000">
    <property type="entry name" value="Glycogen Phosphorylase B"/>
    <property type="match status" value="1"/>
</dbReference>
<keyword evidence="3" id="KW-1185">Reference proteome</keyword>
<gene>
    <name evidence="2" type="ORF">ACFPMG_07540</name>
</gene>
<feature type="repeat" description="TPR" evidence="1">
    <location>
        <begin position="140"/>
        <end position="173"/>
    </location>
</feature>
<dbReference type="EMBL" id="JBHSLC010000010">
    <property type="protein sequence ID" value="MFC5354856.1"/>
    <property type="molecule type" value="Genomic_DNA"/>
</dbReference>
<dbReference type="SUPFAM" id="SSF48452">
    <property type="entry name" value="TPR-like"/>
    <property type="match status" value="2"/>
</dbReference>
<dbReference type="InterPro" id="IPR019734">
    <property type="entry name" value="TPR_rpt"/>
</dbReference>